<protein>
    <submittedName>
        <fullName evidence="2">Uncharacterized protein</fullName>
    </submittedName>
</protein>
<dbReference type="EMBL" id="JH930470">
    <property type="protein sequence ID" value="EKM58725.1"/>
    <property type="molecule type" value="Genomic_DNA"/>
</dbReference>
<accession>K5WHB9</accession>
<feature type="region of interest" description="Disordered" evidence="1">
    <location>
        <begin position="237"/>
        <end position="296"/>
    </location>
</feature>
<sequence length="459" mass="49015">MSNPPAWSVYAEQLVGRGYGLPLWHPEPTLEQGEIKVGDVGFVSEGQFIRLFNAMNSEEDPINAGGVPKGFAVLKPHRRHFFSAPTHVSPGPICTTTTTFQKAKADIPGPTRDTGVTRLPRIYCEASLLLGYPVPPEAIILVSSWLKTTEWAVAAVSNYGKAHEFSFSACAGSYASAGFEVSKGTDVQMSVEQRSGPVFDNGRTLTAPNRPQYPSVLWMLGVRRKVGVTADAKDVIRPGDELLPSRQPPSPSGGGSSQGPSSRLWGFFGGSRSDTSPNDFGGSRPGEPGKPTHDISSVPEMALQNSRHSAIGGYNTEGAYTIEEPSTASRTSQCPDATAAVACHDDFYTVFPVSCPCLNANLICLTHAPQPETHPDGVQNAALRETLTQYLDVHLDKANVAFVGSDSNPYAAFSEDDSDKDDVDDSNITSAIYANAAPEVVPAVQILVSLSVVEDSDWS</sequence>
<dbReference type="AlphaFoldDB" id="K5WHB9"/>
<dbReference type="OrthoDB" id="2804412at2759"/>
<name>K5WHB9_PHACS</name>
<dbReference type="InParanoid" id="K5WHB9"/>
<dbReference type="RefSeq" id="XP_007394021.1">
    <property type="nucleotide sequence ID" value="XM_007393959.1"/>
</dbReference>
<gene>
    <name evidence="2" type="ORF">PHACADRAFT_182971</name>
</gene>
<keyword evidence="3" id="KW-1185">Reference proteome</keyword>
<evidence type="ECO:0000313" key="3">
    <source>
        <dbReference type="Proteomes" id="UP000008370"/>
    </source>
</evidence>
<dbReference type="KEGG" id="pco:PHACADRAFT_182971"/>
<dbReference type="Proteomes" id="UP000008370">
    <property type="component" value="Unassembled WGS sequence"/>
</dbReference>
<proteinExistence type="predicted"/>
<reference evidence="2 3" key="1">
    <citation type="journal article" date="2012" name="BMC Genomics">
        <title>Comparative genomics of the white-rot fungi, Phanerochaete carnosa and P. chrysosporium, to elucidate the genetic basis of the distinct wood types they colonize.</title>
        <authorList>
            <person name="Suzuki H."/>
            <person name="MacDonald J."/>
            <person name="Syed K."/>
            <person name="Salamov A."/>
            <person name="Hori C."/>
            <person name="Aerts A."/>
            <person name="Henrissat B."/>
            <person name="Wiebenga A."/>
            <person name="vanKuyk P.A."/>
            <person name="Barry K."/>
            <person name="Lindquist E."/>
            <person name="LaButti K."/>
            <person name="Lapidus A."/>
            <person name="Lucas S."/>
            <person name="Coutinho P."/>
            <person name="Gong Y."/>
            <person name="Samejima M."/>
            <person name="Mahadevan R."/>
            <person name="Abou-Zaid M."/>
            <person name="de Vries R.P."/>
            <person name="Igarashi K."/>
            <person name="Yadav J.S."/>
            <person name="Grigoriev I.V."/>
            <person name="Master E.R."/>
        </authorList>
    </citation>
    <scope>NUCLEOTIDE SEQUENCE [LARGE SCALE GENOMIC DNA]</scope>
    <source>
        <strain evidence="2 3">HHB-10118-sp</strain>
    </source>
</reference>
<dbReference type="HOGENOM" id="CLU_025215_0_0_1"/>
<dbReference type="GeneID" id="18910114"/>
<evidence type="ECO:0000313" key="2">
    <source>
        <dbReference type="EMBL" id="EKM58725.1"/>
    </source>
</evidence>
<organism evidence="2 3">
    <name type="scientific">Phanerochaete carnosa (strain HHB-10118-sp)</name>
    <name type="common">White-rot fungus</name>
    <name type="synonym">Peniophora carnosa</name>
    <dbReference type="NCBI Taxonomy" id="650164"/>
    <lineage>
        <taxon>Eukaryota</taxon>
        <taxon>Fungi</taxon>
        <taxon>Dikarya</taxon>
        <taxon>Basidiomycota</taxon>
        <taxon>Agaricomycotina</taxon>
        <taxon>Agaricomycetes</taxon>
        <taxon>Polyporales</taxon>
        <taxon>Phanerochaetaceae</taxon>
        <taxon>Phanerochaete</taxon>
    </lineage>
</organism>
<evidence type="ECO:0000256" key="1">
    <source>
        <dbReference type="SAM" id="MobiDB-lite"/>
    </source>
</evidence>